<name>A0AAE0IXH8_9PEZI</name>
<keyword evidence="1" id="KW-0472">Membrane</keyword>
<dbReference type="PANTHER" id="PTHR38121">
    <property type="entry name" value="GH16 DOMAIN-CONTAINING PROTEIN"/>
    <property type="match status" value="1"/>
</dbReference>
<keyword evidence="2" id="KW-0732">Signal</keyword>
<evidence type="ECO:0000256" key="1">
    <source>
        <dbReference type="SAM" id="Phobius"/>
    </source>
</evidence>
<dbReference type="SUPFAM" id="SSF49899">
    <property type="entry name" value="Concanavalin A-like lectins/glucanases"/>
    <property type="match status" value="1"/>
</dbReference>
<keyword evidence="5" id="KW-1185">Reference proteome</keyword>
<dbReference type="PANTHER" id="PTHR38121:SF4">
    <property type="entry name" value="GH16 DOMAIN-CONTAINING PROTEIN-RELATED"/>
    <property type="match status" value="1"/>
</dbReference>
<feature type="domain" description="GH16" evidence="3">
    <location>
        <begin position="74"/>
        <end position="313"/>
    </location>
</feature>
<dbReference type="Gene3D" id="2.60.120.200">
    <property type="match status" value="1"/>
</dbReference>
<dbReference type="AlphaFoldDB" id="A0AAE0IXH8"/>
<reference evidence="4" key="1">
    <citation type="journal article" date="2023" name="Mol. Phylogenet. Evol.">
        <title>Genome-scale phylogeny and comparative genomics of the fungal order Sordariales.</title>
        <authorList>
            <person name="Hensen N."/>
            <person name="Bonometti L."/>
            <person name="Westerberg I."/>
            <person name="Brannstrom I.O."/>
            <person name="Guillou S."/>
            <person name="Cros-Aarteil S."/>
            <person name="Calhoun S."/>
            <person name="Haridas S."/>
            <person name="Kuo A."/>
            <person name="Mondo S."/>
            <person name="Pangilinan J."/>
            <person name="Riley R."/>
            <person name="LaButti K."/>
            <person name="Andreopoulos B."/>
            <person name="Lipzen A."/>
            <person name="Chen C."/>
            <person name="Yan M."/>
            <person name="Daum C."/>
            <person name="Ng V."/>
            <person name="Clum A."/>
            <person name="Steindorff A."/>
            <person name="Ohm R.A."/>
            <person name="Martin F."/>
            <person name="Silar P."/>
            <person name="Natvig D.O."/>
            <person name="Lalanne C."/>
            <person name="Gautier V."/>
            <person name="Ament-Velasquez S.L."/>
            <person name="Kruys A."/>
            <person name="Hutchinson M.I."/>
            <person name="Powell A.J."/>
            <person name="Barry K."/>
            <person name="Miller A.N."/>
            <person name="Grigoriev I.V."/>
            <person name="Debuchy R."/>
            <person name="Gladieux P."/>
            <person name="Hiltunen Thoren M."/>
            <person name="Johannesson H."/>
        </authorList>
    </citation>
    <scope>NUCLEOTIDE SEQUENCE</scope>
    <source>
        <strain evidence="4">SMH4131-1</strain>
    </source>
</reference>
<evidence type="ECO:0000313" key="5">
    <source>
        <dbReference type="Proteomes" id="UP001286456"/>
    </source>
</evidence>
<evidence type="ECO:0000259" key="3">
    <source>
        <dbReference type="PROSITE" id="PS51762"/>
    </source>
</evidence>
<dbReference type="Proteomes" id="UP001286456">
    <property type="component" value="Unassembled WGS sequence"/>
</dbReference>
<sequence length="402" mass="44249">MAMDRLPSPLASLVLLISAAIPLAAASPSLTDDSRCGCFLTNGTEDSFFSKHSFFDFRNLAQYAGVPAVIPNSADSASASSTSDYFKSTAWTDWWMVGSWNNSLNNRGDSTVLMINSPNNIYIEANNDKVPASQTFLTLRTQRLEEFQTAAEIESVSPGFQFLSMRMLARTIGAKGAITAMFTYRGADKLADVQEADLEVLTRDPRNLVHYTNQPSYTVGGDTIEKATENATMPDGLDWTNWAVHRFDWTPTMSTWFVNGKVVANISFQTPRDSSKVIFNAWSDGGQWSGNMSTFDAAYLQIQWFDIVYNSTETKSSRKRNNDVDEQADFGPHGVLAKRAGEASTCKTVCSIDETSKQGQPVMLWNNAAARSRVSLSGGLAAWIPSVVVLATFALSTRLLWY</sequence>
<dbReference type="PROSITE" id="PS51762">
    <property type="entry name" value="GH16_2"/>
    <property type="match status" value="1"/>
</dbReference>
<organism evidence="4 5">
    <name type="scientific">Cercophora scortea</name>
    <dbReference type="NCBI Taxonomy" id="314031"/>
    <lineage>
        <taxon>Eukaryota</taxon>
        <taxon>Fungi</taxon>
        <taxon>Dikarya</taxon>
        <taxon>Ascomycota</taxon>
        <taxon>Pezizomycotina</taxon>
        <taxon>Sordariomycetes</taxon>
        <taxon>Sordariomycetidae</taxon>
        <taxon>Sordariales</taxon>
        <taxon>Lasiosphaeriaceae</taxon>
        <taxon>Cercophora</taxon>
    </lineage>
</organism>
<dbReference type="InterPro" id="IPR013320">
    <property type="entry name" value="ConA-like_dom_sf"/>
</dbReference>
<feature type="chain" id="PRO_5042036107" evidence="2">
    <location>
        <begin position="27"/>
        <end position="402"/>
    </location>
</feature>
<dbReference type="InterPro" id="IPR000757">
    <property type="entry name" value="Beta-glucanase-like"/>
</dbReference>
<feature type="signal peptide" evidence="2">
    <location>
        <begin position="1"/>
        <end position="26"/>
    </location>
</feature>
<evidence type="ECO:0000256" key="2">
    <source>
        <dbReference type="SAM" id="SignalP"/>
    </source>
</evidence>
<dbReference type="EMBL" id="JAUEPO010000002">
    <property type="protein sequence ID" value="KAK3333113.1"/>
    <property type="molecule type" value="Genomic_DNA"/>
</dbReference>
<feature type="transmembrane region" description="Helical" evidence="1">
    <location>
        <begin position="380"/>
        <end position="401"/>
    </location>
</feature>
<proteinExistence type="predicted"/>
<comment type="caution">
    <text evidence="4">The sequence shown here is derived from an EMBL/GenBank/DDBJ whole genome shotgun (WGS) entry which is preliminary data.</text>
</comment>
<keyword evidence="1" id="KW-1133">Transmembrane helix</keyword>
<dbReference type="Pfam" id="PF00722">
    <property type="entry name" value="Glyco_hydro_16"/>
    <property type="match status" value="1"/>
</dbReference>
<dbReference type="GO" id="GO:0005975">
    <property type="term" value="P:carbohydrate metabolic process"/>
    <property type="evidence" value="ECO:0007669"/>
    <property type="project" value="InterPro"/>
</dbReference>
<gene>
    <name evidence="4" type="ORF">B0T19DRAFT_116969</name>
</gene>
<dbReference type="GO" id="GO:0004553">
    <property type="term" value="F:hydrolase activity, hydrolyzing O-glycosyl compounds"/>
    <property type="evidence" value="ECO:0007669"/>
    <property type="project" value="InterPro"/>
</dbReference>
<accession>A0AAE0IXH8</accession>
<keyword evidence="1" id="KW-0812">Transmembrane</keyword>
<dbReference type="CDD" id="cd00413">
    <property type="entry name" value="Glyco_hydrolase_16"/>
    <property type="match status" value="1"/>
</dbReference>
<protein>
    <submittedName>
        <fullName evidence="4">Concanavalin A-like lectin/glucanase domain-containing protein</fullName>
    </submittedName>
</protein>
<evidence type="ECO:0000313" key="4">
    <source>
        <dbReference type="EMBL" id="KAK3333113.1"/>
    </source>
</evidence>
<reference evidence="4" key="2">
    <citation type="submission" date="2023-06" db="EMBL/GenBank/DDBJ databases">
        <authorList>
            <consortium name="Lawrence Berkeley National Laboratory"/>
            <person name="Haridas S."/>
            <person name="Hensen N."/>
            <person name="Bonometti L."/>
            <person name="Westerberg I."/>
            <person name="Brannstrom I.O."/>
            <person name="Guillou S."/>
            <person name="Cros-Aarteil S."/>
            <person name="Calhoun S."/>
            <person name="Kuo A."/>
            <person name="Mondo S."/>
            <person name="Pangilinan J."/>
            <person name="Riley R."/>
            <person name="Labutti K."/>
            <person name="Andreopoulos B."/>
            <person name="Lipzen A."/>
            <person name="Chen C."/>
            <person name="Yanf M."/>
            <person name="Daum C."/>
            <person name="Ng V."/>
            <person name="Clum A."/>
            <person name="Steindorff A."/>
            <person name="Ohm R."/>
            <person name="Martin F."/>
            <person name="Silar P."/>
            <person name="Natvig D."/>
            <person name="Lalanne C."/>
            <person name="Gautier V."/>
            <person name="Ament-Velasquez S.L."/>
            <person name="Kruys A."/>
            <person name="Hutchinson M.I."/>
            <person name="Powell A.J."/>
            <person name="Barry K."/>
            <person name="Miller A.N."/>
            <person name="Grigoriev I.V."/>
            <person name="Debuchy R."/>
            <person name="Gladieux P."/>
            <person name="Thoren M.H."/>
            <person name="Johannesson H."/>
        </authorList>
    </citation>
    <scope>NUCLEOTIDE SEQUENCE</scope>
    <source>
        <strain evidence="4">SMH4131-1</strain>
    </source>
</reference>